<evidence type="ECO:0000313" key="8">
    <source>
        <dbReference type="EMBL" id="PYI14857.1"/>
    </source>
</evidence>
<keyword evidence="4" id="KW-0158">Chromosome</keyword>
<evidence type="ECO:0000256" key="7">
    <source>
        <dbReference type="SAM" id="MobiDB-lite"/>
    </source>
</evidence>
<evidence type="ECO:0000313" key="9">
    <source>
        <dbReference type="Proteomes" id="UP000249829"/>
    </source>
</evidence>
<dbReference type="GO" id="GO:0005634">
    <property type="term" value="C:nucleus"/>
    <property type="evidence" value="ECO:0007669"/>
    <property type="project" value="UniProtKB-SubCell"/>
</dbReference>
<feature type="compositionally biased region" description="Low complexity" evidence="7">
    <location>
        <begin position="148"/>
        <end position="158"/>
    </location>
</feature>
<proteinExistence type="inferred from homology"/>
<dbReference type="PANTHER" id="PTHR14582">
    <property type="entry name" value="INNER KINETOCHORE SUBUNIT MAL2"/>
    <property type="match status" value="1"/>
</dbReference>
<comment type="subcellular location">
    <subcellularLocation>
        <location evidence="2">Chromosome</location>
        <location evidence="2">Centromere</location>
    </subcellularLocation>
    <subcellularLocation>
        <location evidence="1">Nucleus</location>
    </subcellularLocation>
</comment>
<evidence type="ECO:0000256" key="5">
    <source>
        <dbReference type="ARBA" id="ARBA00023242"/>
    </source>
</evidence>
<dbReference type="Proteomes" id="UP000249829">
    <property type="component" value="Unassembled WGS sequence"/>
</dbReference>
<feature type="region of interest" description="Disordered" evidence="7">
    <location>
        <begin position="143"/>
        <end position="164"/>
    </location>
</feature>
<reference evidence="8 9" key="1">
    <citation type="submission" date="2018-02" db="EMBL/GenBank/DDBJ databases">
        <title>The genomes of Aspergillus section Nigri reveals drivers in fungal speciation.</title>
        <authorList>
            <consortium name="DOE Joint Genome Institute"/>
            <person name="Vesth T.C."/>
            <person name="Nybo J."/>
            <person name="Theobald S."/>
            <person name="Brandl J."/>
            <person name="Frisvad J.C."/>
            <person name="Nielsen K.F."/>
            <person name="Lyhne E.K."/>
            <person name="Kogle M.E."/>
            <person name="Kuo A."/>
            <person name="Riley R."/>
            <person name="Clum A."/>
            <person name="Nolan M."/>
            <person name="Lipzen A."/>
            <person name="Salamov A."/>
            <person name="Henrissat B."/>
            <person name="Wiebenga A."/>
            <person name="De vries R.P."/>
            <person name="Grigoriev I.V."/>
            <person name="Mortensen U.H."/>
            <person name="Andersen M.R."/>
            <person name="Baker S.E."/>
        </authorList>
    </citation>
    <scope>NUCLEOTIDE SEQUENCE [LARGE SCALE GENOMIC DNA]</scope>
    <source>
        <strain evidence="8 9">CBS 115571</strain>
    </source>
</reference>
<organism evidence="8 9">
    <name type="scientific">Aspergillus violaceofuscus (strain CBS 115571)</name>
    <dbReference type="NCBI Taxonomy" id="1450538"/>
    <lineage>
        <taxon>Eukaryota</taxon>
        <taxon>Fungi</taxon>
        <taxon>Dikarya</taxon>
        <taxon>Ascomycota</taxon>
        <taxon>Pezizomycotina</taxon>
        <taxon>Eurotiomycetes</taxon>
        <taxon>Eurotiomycetidae</taxon>
        <taxon>Eurotiales</taxon>
        <taxon>Aspergillaceae</taxon>
        <taxon>Aspergillus</taxon>
    </lineage>
</organism>
<dbReference type="OMA" id="NHHRVAF"/>
<evidence type="ECO:0000256" key="2">
    <source>
        <dbReference type="ARBA" id="ARBA00004584"/>
    </source>
</evidence>
<feature type="compositionally biased region" description="Basic and acidic residues" evidence="7">
    <location>
        <begin position="208"/>
        <end position="218"/>
    </location>
</feature>
<keyword evidence="6" id="KW-0137">Centromere</keyword>
<dbReference type="Pfam" id="PF09496">
    <property type="entry name" value="CENP-O"/>
    <property type="match status" value="1"/>
</dbReference>
<dbReference type="EMBL" id="KZ825201">
    <property type="protein sequence ID" value="PYI14857.1"/>
    <property type="molecule type" value="Genomic_DNA"/>
</dbReference>
<dbReference type="AlphaFoldDB" id="A0A2V5HSJ0"/>
<name>A0A2V5HSJ0_ASPV1</name>
<dbReference type="InterPro" id="IPR018464">
    <property type="entry name" value="CENP-O"/>
</dbReference>
<evidence type="ECO:0000256" key="4">
    <source>
        <dbReference type="ARBA" id="ARBA00022454"/>
    </source>
</evidence>
<keyword evidence="9" id="KW-1185">Reference proteome</keyword>
<protein>
    <recommendedName>
        <fullName evidence="10">Centromere protein Cenp-O</fullName>
    </recommendedName>
</protein>
<sequence>MSTPSPNTEEETESLDSEISTIRAELKALHHRRRILTNSLLTSRPLQRLAKSHPPQTTATIAGTPPKWPDLSPLLHTSARHADLNHHRIAFSTTAFPFTDPAPGPSAAKNLLGVRIDICARDGSYVKPYYILLRRVGLHTPNNEAERQQQQQQQQQQQTGARGRGNRVLCVHRHTVPAVVDLGALERVYLPRAKAADAVGEEGEGEGEQQHEKEEAAPRKPWKHQPRKQNLRGFLREVRRQLVVWHVRCDGVRYLRERLGVVRRGADSDEENGVWERDVLAEDPIQETKIAKNALGIVALGATALEAVYVRVEWEDGRVGRFKISNAGLVERAVVMGDNGRDKLMEAVMTGGNGRLETLLDRLRKSAAESKVSAAASVEDGASQTASEA</sequence>
<evidence type="ECO:0008006" key="10">
    <source>
        <dbReference type="Google" id="ProtNLM"/>
    </source>
</evidence>
<feature type="region of interest" description="Disordered" evidence="7">
    <location>
        <begin position="48"/>
        <end position="68"/>
    </location>
</feature>
<accession>A0A2V5HSJ0</accession>
<evidence type="ECO:0000256" key="6">
    <source>
        <dbReference type="ARBA" id="ARBA00023328"/>
    </source>
</evidence>
<evidence type="ECO:0000256" key="1">
    <source>
        <dbReference type="ARBA" id="ARBA00004123"/>
    </source>
</evidence>
<comment type="similarity">
    <text evidence="3">Belongs to the CENP-O/MCM21 family.</text>
</comment>
<evidence type="ECO:0000256" key="3">
    <source>
        <dbReference type="ARBA" id="ARBA00007321"/>
    </source>
</evidence>
<dbReference type="GO" id="GO:0031511">
    <property type="term" value="C:Mis6-Sim4 complex"/>
    <property type="evidence" value="ECO:0007669"/>
    <property type="project" value="TreeGrafter"/>
</dbReference>
<feature type="region of interest" description="Disordered" evidence="7">
    <location>
        <begin position="199"/>
        <end position="227"/>
    </location>
</feature>
<dbReference type="PANTHER" id="PTHR14582:SF1">
    <property type="entry name" value="CENTROMERE PROTEIN O"/>
    <property type="match status" value="1"/>
</dbReference>
<keyword evidence="5" id="KW-0539">Nucleus</keyword>
<gene>
    <name evidence="8" type="ORF">BO99DRAFT_393829</name>
</gene>